<dbReference type="PANTHER" id="PTHR45626">
    <property type="entry name" value="TRANSCRIPTION TERMINATION FACTOR 2-RELATED"/>
    <property type="match status" value="1"/>
</dbReference>
<dbReference type="SMART" id="SM00184">
    <property type="entry name" value="RING"/>
    <property type="match status" value="1"/>
</dbReference>
<evidence type="ECO:0000256" key="1">
    <source>
        <dbReference type="ARBA" id="ARBA00004123"/>
    </source>
</evidence>
<feature type="domain" description="Helicase C-terminal" evidence="14">
    <location>
        <begin position="630"/>
        <end position="778"/>
    </location>
</feature>
<dbReference type="SUPFAM" id="SSF56801">
    <property type="entry name" value="Acetyl-CoA synthetase-like"/>
    <property type="match status" value="1"/>
</dbReference>
<evidence type="ECO:0000256" key="4">
    <source>
        <dbReference type="ARBA" id="ARBA00022741"/>
    </source>
</evidence>
<evidence type="ECO:0000256" key="9">
    <source>
        <dbReference type="ARBA" id="ARBA00022840"/>
    </source>
</evidence>
<dbReference type="PROSITE" id="PS51192">
    <property type="entry name" value="HELICASE_ATP_BIND_1"/>
    <property type="match status" value="1"/>
</dbReference>
<evidence type="ECO:0000256" key="11">
    <source>
        <dbReference type="SAM" id="MobiDB-lite"/>
    </source>
</evidence>
<dbReference type="Pfam" id="PF00097">
    <property type="entry name" value="zf-C3HC4"/>
    <property type="match status" value="1"/>
</dbReference>
<dbReference type="InterPro" id="IPR018957">
    <property type="entry name" value="Znf_C3HC4_RING-type"/>
</dbReference>
<sequence length="1466" mass="164304">MVSTRSSNRLLKKAKLENDMVAEKVVNDGHDHDFQEPVILPRTRFPKRRMSALPTAKSPPSSSSTHHCAATSSAAVPELSADVKSEEQEEIDELTEAADEEVDQFTQEADEPSPLPDIAVSDTEDDSEPEPRVVRRRGRLPRIENYKKTEAKVIIQHPELATIWKDIEEIEAPIVQPIEQPEELSLTLLPFQRYGVGWMIQQESMESFNGGILADEMGMGKTIQTIALLLSDKKKPNLVVAPTVAIIQWKNEISKHTNNALSVYVFHGAARSKDLNELKKYDVVLTTYSVIETGFRRQEQGLKRKGEDGEYYIVKEKSILHKIQWHRVILDEAHNIKDRSSNTARAAFNLNGRYKWSLTGTPLQNRVGELYSLIRFMRADPFAYYYCKNCPCKELSWKFSNLKECDVCHHTPMSHVCWWNNEVLKPIQTHGYTGDGKIALKKLRMLLDRIMLRRTKIECADDLGLPPRTVIVRRDVFSEEEEDVYNSLYMDVARAFTTYVEEDTVLNNYANIFELLMKMRQCADHPDLVTKKSTDNRQLICMLCNDLSEEPITALCKHVFCRECCVQYYNGFDDSIGNKPRCPSCYAEFNVDLSQPSLDAGAGSNGNYTKSSIVNRINMGKWRSSTKIEALVEELSKLRREDKTIKSIVFSQFVNFLDLVYWRLSRAGFECIRLDGTMSPTQRDAAIQHFSTKPTVTVFLISLKAGGVALNLTEASRVFICDPWWNPAMDRIHRLGQHRPIRITRLIIENSIESRIVQLQEKKTALANSTVGKMENALDKLTIDDLRFLFVIVSVIVSEMLKNEGPVRRSVLAEEEVVDTPAQGVHTLYDVLQYSVKRRGDMNAMAYRTLEKMVSEDKEVVKVVDGVETKQTKTWKYFQMSPYNYISYKDMSNMAHDIGSGLIHYGLSPKSKIEIFASTSADWMSMAHGAFTQNMAIVTAYETLGAEGLLHSMNEAEVEAIFTGAELLKTLAGVLPSCTVKPLVIYSGENAKEEDLKAIRDIIGDRIYTLDQLKSTGQQNPKKPNKPGRDDLCCIMYTSGSTGAPKGVVLNHSNIVGAISGCDTLLGHHITEGEDCIMAYLPLAHVLEFLVENLSIFWGIALGYGSPRTLTDASVRNCKGDIKEFRPTLMTGVPAVWESIRKGVLSNLAKASPAAQAIFHRAFATKSWLMERGLPTGFLDTMVFNKVKEQVGGRFRFGLCGGAPLAHDTQKFLSVVLNPILGGYGMTESVGMCAIMTPENFTCGSVGGPVPCCEIKLVDVPDANYLSTNQPKAQGEIYVRGSSIAKGYFKQEELTKETITEDGWLRTGDVGEWNDDGTLSIIDRIKNLVKLSNGEYIALEKLESVYKTALGVANICVYGDSLCSRPVAIVMPVKASLEQLANGNKEGRSMEELCQDQAIRKAFLVELQKTAKASNLKAPEIVSNVHLTHEEWSSENGLLTAAQKLKRNVVNKHYKQQLDEMNATQK</sequence>
<comment type="caution">
    <text evidence="15">The sequence shown here is derived from an EMBL/GenBank/DDBJ whole genome shotgun (WGS) entry which is preliminary data.</text>
</comment>
<feature type="region of interest" description="Disordered" evidence="11">
    <location>
        <begin position="32"/>
        <end position="136"/>
    </location>
</feature>
<proteinExistence type="inferred from homology"/>
<name>A0ABP9YTQ8_9FUNG</name>
<dbReference type="InterPro" id="IPR050628">
    <property type="entry name" value="SNF2_RAD54_helicase_TF"/>
</dbReference>
<accession>A0ABP9YTQ8</accession>
<dbReference type="InterPro" id="IPR038718">
    <property type="entry name" value="SNF2-like_sf"/>
</dbReference>
<protein>
    <submittedName>
        <fullName evidence="15">Uncharacterized protein</fullName>
    </submittedName>
</protein>
<evidence type="ECO:0000259" key="13">
    <source>
        <dbReference type="PROSITE" id="PS51192"/>
    </source>
</evidence>
<gene>
    <name evidence="15" type="ORF">MFLAVUS_003664</name>
</gene>
<keyword evidence="7" id="KW-0347">Helicase</keyword>
<dbReference type="PROSITE" id="PS50089">
    <property type="entry name" value="ZF_RING_2"/>
    <property type="match status" value="1"/>
</dbReference>
<dbReference type="InterPro" id="IPR000873">
    <property type="entry name" value="AMP-dep_synth/lig_dom"/>
</dbReference>
<dbReference type="Proteomes" id="UP001473302">
    <property type="component" value="Unassembled WGS sequence"/>
</dbReference>
<dbReference type="PROSITE" id="PS00690">
    <property type="entry name" value="DEAH_ATP_HELICASE"/>
    <property type="match status" value="1"/>
</dbReference>
<evidence type="ECO:0000256" key="7">
    <source>
        <dbReference type="ARBA" id="ARBA00022806"/>
    </source>
</evidence>
<organism evidence="15 16">
    <name type="scientific">Mucor flavus</name>
    <dbReference type="NCBI Taxonomy" id="439312"/>
    <lineage>
        <taxon>Eukaryota</taxon>
        <taxon>Fungi</taxon>
        <taxon>Fungi incertae sedis</taxon>
        <taxon>Mucoromycota</taxon>
        <taxon>Mucoromycotina</taxon>
        <taxon>Mucoromycetes</taxon>
        <taxon>Mucorales</taxon>
        <taxon>Mucorineae</taxon>
        <taxon>Mucoraceae</taxon>
        <taxon>Mucor</taxon>
    </lineage>
</organism>
<dbReference type="CDD" id="cd18008">
    <property type="entry name" value="DEXDc_SHPRH-like"/>
    <property type="match status" value="1"/>
</dbReference>
<evidence type="ECO:0000256" key="8">
    <source>
        <dbReference type="ARBA" id="ARBA00022833"/>
    </source>
</evidence>
<dbReference type="InterPro" id="IPR027417">
    <property type="entry name" value="P-loop_NTPase"/>
</dbReference>
<comment type="subcellular location">
    <subcellularLocation>
        <location evidence="1">Nucleus</location>
    </subcellularLocation>
</comment>
<keyword evidence="4" id="KW-0547">Nucleotide-binding</keyword>
<dbReference type="PANTHER" id="PTHR45626:SF12">
    <property type="entry name" value="DNA REPAIR PROTEIN RAD16"/>
    <property type="match status" value="1"/>
</dbReference>
<feature type="compositionally biased region" description="Acidic residues" evidence="11">
    <location>
        <begin position="87"/>
        <end position="111"/>
    </location>
</feature>
<dbReference type="InterPro" id="IPR042099">
    <property type="entry name" value="ANL_N_sf"/>
</dbReference>
<dbReference type="Pfam" id="PF00271">
    <property type="entry name" value="Helicase_C"/>
    <property type="match status" value="1"/>
</dbReference>
<reference evidence="15 16" key="1">
    <citation type="submission" date="2024-04" db="EMBL/GenBank/DDBJ databases">
        <title>genome sequences of Mucor flavus KT1a and Helicostylum pulchrum KT1b strains isolated from the surface of a dry-aged beef.</title>
        <authorList>
            <person name="Toyotome T."/>
            <person name="Hosono M."/>
            <person name="Torimaru M."/>
            <person name="Fukuda K."/>
            <person name="Mikami N."/>
        </authorList>
    </citation>
    <scope>NUCLEOTIDE SEQUENCE [LARGE SCALE GENOMIC DNA]</scope>
    <source>
        <strain evidence="15 16">KT1a</strain>
    </source>
</reference>
<keyword evidence="3" id="KW-0479">Metal-binding</keyword>
<evidence type="ECO:0000256" key="10">
    <source>
        <dbReference type="PROSITE-ProRule" id="PRU00175"/>
    </source>
</evidence>
<dbReference type="InterPro" id="IPR001650">
    <property type="entry name" value="Helicase_C-like"/>
</dbReference>
<keyword evidence="5 10" id="KW-0863">Zinc-finger</keyword>
<dbReference type="PROSITE" id="PS51194">
    <property type="entry name" value="HELICASE_CTER"/>
    <property type="match status" value="1"/>
</dbReference>
<dbReference type="InterPro" id="IPR013083">
    <property type="entry name" value="Znf_RING/FYVE/PHD"/>
</dbReference>
<dbReference type="InterPro" id="IPR020845">
    <property type="entry name" value="AMP-binding_CS"/>
</dbReference>
<dbReference type="Gene3D" id="3.40.50.10810">
    <property type="entry name" value="Tandem AAA-ATPase domain"/>
    <property type="match status" value="1"/>
</dbReference>
<keyword evidence="6" id="KW-0378">Hydrolase</keyword>
<dbReference type="InterPro" id="IPR001841">
    <property type="entry name" value="Znf_RING"/>
</dbReference>
<dbReference type="Gene3D" id="3.40.50.300">
    <property type="entry name" value="P-loop containing nucleotide triphosphate hydrolases"/>
    <property type="match status" value="1"/>
</dbReference>
<dbReference type="InterPro" id="IPR049730">
    <property type="entry name" value="SNF2/RAD54-like_C"/>
</dbReference>
<dbReference type="InterPro" id="IPR014001">
    <property type="entry name" value="Helicase_ATP-bd"/>
</dbReference>
<dbReference type="Pfam" id="PF00501">
    <property type="entry name" value="AMP-binding"/>
    <property type="match status" value="1"/>
</dbReference>
<dbReference type="PROSITE" id="PS00455">
    <property type="entry name" value="AMP_BINDING"/>
    <property type="match status" value="1"/>
</dbReference>
<comment type="similarity">
    <text evidence="2">Belongs to the SNF2/RAD54 helicase family.</text>
</comment>
<dbReference type="InterPro" id="IPR000330">
    <property type="entry name" value="SNF2_N"/>
</dbReference>
<dbReference type="Gene3D" id="3.40.50.12780">
    <property type="entry name" value="N-terminal domain of ligase-like"/>
    <property type="match status" value="1"/>
</dbReference>
<evidence type="ECO:0000256" key="5">
    <source>
        <dbReference type="ARBA" id="ARBA00022771"/>
    </source>
</evidence>
<evidence type="ECO:0000259" key="14">
    <source>
        <dbReference type="PROSITE" id="PS51194"/>
    </source>
</evidence>
<evidence type="ECO:0000313" key="15">
    <source>
        <dbReference type="EMBL" id="GAA5810244.1"/>
    </source>
</evidence>
<dbReference type="EMBL" id="BAABUK010000007">
    <property type="protein sequence ID" value="GAA5810244.1"/>
    <property type="molecule type" value="Genomic_DNA"/>
</dbReference>
<dbReference type="SMART" id="SM00490">
    <property type="entry name" value="HELICc"/>
    <property type="match status" value="1"/>
</dbReference>
<evidence type="ECO:0000259" key="12">
    <source>
        <dbReference type="PROSITE" id="PS50089"/>
    </source>
</evidence>
<evidence type="ECO:0000256" key="2">
    <source>
        <dbReference type="ARBA" id="ARBA00007025"/>
    </source>
</evidence>
<keyword evidence="16" id="KW-1185">Reference proteome</keyword>
<evidence type="ECO:0000256" key="6">
    <source>
        <dbReference type="ARBA" id="ARBA00022801"/>
    </source>
</evidence>
<dbReference type="InterPro" id="IPR002464">
    <property type="entry name" value="DNA/RNA_helicase_DEAH_CS"/>
</dbReference>
<dbReference type="SMART" id="SM00487">
    <property type="entry name" value="DEXDc"/>
    <property type="match status" value="1"/>
</dbReference>
<evidence type="ECO:0000256" key="3">
    <source>
        <dbReference type="ARBA" id="ARBA00022723"/>
    </source>
</evidence>
<keyword evidence="9" id="KW-0067">ATP-binding</keyword>
<keyword evidence="8" id="KW-0862">Zinc</keyword>
<dbReference type="SUPFAM" id="SSF52540">
    <property type="entry name" value="P-loop containing nucleoside triphosphate hydrolases"/>
    <property type="match status" value="2"/>
</dbReference>
<feature type="compositionally biased region" description="Low complexity" evidence="11">
    <location>
        <begin position="51"/>
        <end position="75"/>
    </location>
</feature>
<feature type="domain" description="Helicase ATP-binding" evidence="13">
    <location>
        <begin position="202"/>
        <end position="380"/>
    </location>
</feature>
<dbReference type="Gene3D" id="3.30.40.10">
    <property type="entry name" value="Zinc/RING finger domain, C3HC4 (zinc finger)"/>
    <property type="match status" value="1"/>
</dbReference>
<evidence type="ECO:0000313" key="16">
    <source>
        <dbReference type="Proteomes" id="UP001473302"/>
    </source>
</evidence>
<dbReference type="CDD" id="cd18793">
    <property type="entry name" value="SF2_C_SNF"/>
    <property type="match status" value="1"/>
</dbReference>
<feature type="domain" description="RING-type" evidence="12">
    <location>
        <begin position="541"/>
        <end position="585"/>
    </location>
</feature>
<dbReference type="Pfam" id="PF00176">
    <property type="entry name" value="SNF2-rel_dom"/>
    <property type="match status" value="2"/>
</dbReference>
<dbReference type="SUPFAM" id="SSF57850">
    <property type="entry name" value="RING/U-box"/>
    <property type="match status" value="1"/>
</dbReference>